<dbReference type="RefSeq" id="WP_103732279.1">
    <property type="nucleotide sequence ID" value="NZ_JACOOU010000001.1"/>
</dbReference>
<sequence>MMEHDIFYFQEQLLAGLREYLPADAGYVYRMETVEKNRETRHALVIGKKTDSIIPTIYMEGYFQAYENGYPLSSICRDICQDILTREPPRLDMGKVQDYEQIKENLRLRLVSREDNRKYLEQGPYRMDTIGAMVVYADLDESLMGQEMGMRITHRLLQGYGVTEGQLFDEAMTQTRMHCPFTLQSMDSLIEEMTGMRGPGGCDMHILTNRDKFYGASVSLYPDTLPKVREMLGEDFYVLPSSVHELILLRKSGQHTPYDLRAMVRQVNREQVAPEEQLSNEVFEYRGKERQLLPCRIKERERER</sequence>
<name>A0ABR7F7C7_9FIRM</name>
<evidence type="ECO:0000313" key="2">
    <source>
        <dbReference type="Proteomes" id="UP000654573"/>
    </source>
</evidence>
<dbReference type="Pfam" id="PF18941">
    <property type="entry name" value="DUF5688"/>
    <property type="match status" value="1"/>
</dbReference>
<protein>
    <submittedName>
        <fullName evidence="1">Uncharacterized protein</fullName>
    </submittedName>
</protein>
<gene>
    <name evidence="1" type="ORF">H8S76_02560</name>
</gene>
<keyword evidence="2" id="KW-1185">Reference proteome</keyword>
<comment type="caution">
    <text evidence="1">The sequence shown here is derived from an EMBL/GenBank/DDBJ whole genome shotgun (WGS) entry which is preliminary data.</text>
</comment>
<dbReference type="InterPro" id="IPR043743">
    <property type="entry name" value="DUF5688"/>
</dbReference>
<proteinExistence type="predicted"/>
<organism evidence="1 2">
    <name type="scientific">Blautia celeris</name>
    <dbReference type="NCBI Taxonomy" id="2763026"/>
    <lineage>
        <taxon>Bacteria</taxon>
        <taxon>Bacillati</taxon>
        <taxon>Bacillota</taxon>
        <taxon>Clostridia</taxon>
        <taxon>Lachnospirales</taxon>
        <taxon>Lachnospiraceae</taxon>
        <taxon>Blautia</taxon>
    </lineage>
</organism>
<reference evidence="1 2" key="1">
    <citation type="submission" date="2020-08" db="EMBL/GenBank/DDBJ databases">
        <title>Genome public.</title>
        <authorList>
            <person name="Liu C."/>
            <person name="Sun Q."/>
        </authorList>
    </citation>
    <scope>NUCLEOTIDE SEQUENCE [LARGE SCALE GENOMIC DNA]</scope>
    <source>
        <strain evidence="1 2">NSJ-34</strain>
    </source>
</reference>
<evidence type="ECO:0000313" key="1">
    <source>
        <dbReference type="EMBL" id="MBC5671114.1"/>
    </source>
</evidence>
<dbReference type="EMBL" id="JACOOU010000001">
    <property type="protein sequence ID" value="MBC5671114.1"/>
    <property type="molecule type" value="Genomic_DNA"/>
</dbReference>
<accession>A0ABR7F7C7</accession>
<dbReference type="Proteomes" id="UP000654573">
    <property type="component" value="Unassembled WGS sequence"/>
</dbReference>